<reference evidence="7" key="3">
    <citation type="submission" date="2025-09" db="UniProtKB">
        <authorList>
            <consortium name="Ensembl"/>
        </authorList>
    </citation>
    <scope>IDENTIFICATION</scope>
</reference>
<dbReference type="InParanoid" id="A0A671TRD8"/>
<comment type="similarity">
    <text evidence="2">Belongs to the tumor necrosis factor family.</text>
</comment>
<accession>A0A671TRD8</accession>
<dbReference type="PANTHER" id="PTHR11471:SF56">
    <property type="entry name" value="TUMOR NECROSIS FACTOR LIGAND SUPERFAMILY MEMBER 14-LIKE"/>
    <property type="match status" value="1"/>
</dbReference>
<dbReference type="GO" id="GO:0006955">
    <property type="term" value="P:immune response"/>
    <property type="evidence" value="ECO:0007669"/>
    <property type="project" value="InterPro"/>
</dbReference>
<gene>
    <name evidence="7" type="primary">LOC115586963</name>
</gene>
<organism evidence="7 8">
    <name type="scientific">Sparus aurata</name>
    <name type="common">Gilthead sea bream</name>
    <dbReference type="NCBI Taxonomy" id="8175"/>
    <lineage>
        <taxon>Eukaryota</taxon>
        <taxon>Metazoa</taxon>
        <taxon>Chordata</taxon>
        <taxon>Craniata</taxon>
        <taxon>Vertebrata</taxon>
        <taxon>Euteleostomi</taxon>
        <taxon>Actinopterygii</taxon>
        <taxon>Neopterygii</taxon>
        <taxon>Teleostei</taxon>
        <taxon>Neoteleostei</taxon>
        <taxon>Acanthomorphata</taxon>
        <taxon>Eupercaria</taxon>
        <taxon>Spariformes</taxon>
        <taxon>Sparidae</taxon>
        <taxon>Sparus</taxon>
    </lineage>
</organism>
<evidence type="ECO:0000313" key="8">
    <source>
        <dbReference type="Proteomes" id="UP000472265"/>
    </source>
</evidence>
<evidence type="ECO:0000313" key="7">
    <source>
        <dbReference type="Ensembl" id="ENSSAUP00010003820.1"/>
    </source>
</evidence>
<dbReference type="PANTHER" id="PTHR11471">
    <property type="entry name" value="TUMOR NECROSIS FACTOR FAMILY MEMBER"/>
    <property type="match status" value="1"/>
</dbReference>
<evidence type="ECO:0000256" key="3">
    <source>
        <dbReference type="ARBA" id="ARBA00022514"/>
    </source>
</evidence>
<feature type="transmembrane region" description="Helical" evidence="5">
    <location>
        <begin position="38"/>
        <end position="57"/>
    </location>
</feature>
<evidence type="ECO:0000256" key="1">
    <source>
        <dbReference type="ARBA" id="ARBA00004370"/>
    </source>
</evidence>
<dbReference type="GO" id="GO:0005164">
    <property type="term" value="F:tumor necrosis factor receptor binding"/>
    <property type="evidence" value="ECO:0007669"/>
    <property type="project" value="InterPro"/>
</dbReference>
<evidence type="ECO:0000256" key="2">
    <source>
        <dbReference type="ARBA" id="ARBA00008670"/>
    </source>
</evidence>
<keyword evidence="3" id="KW-0202">Cytokine</keyword>
<proteinExistence type="inferred from homology"/>
<dbReference type="GeneTree" id="ENSGT01060000248544"/>
<evidence type="ECO:0000259" key="6">
    <source>
        <dbReference type="PROSITE" id="PS50049"/>
    </source>
</evidence>
<evidence type="ECO:0000256" key="5">
    <source>
        <dbReference type="SAM" id="Phobius"/>
    </source>
</evidence>
<dbReference type="InterPro" id="IPR006052">
    <property type="entry name" value="TNF_dom"/>
</dbReference>
<comment type="subcellular location">
    <subcellularLocation>
        <location evidence="1">Membrane</location>
    </subcellularLocation>
</comment>
<keyword evidence="5" id="KW-0812">Transmembrane</keyword>
<dbReference type="AlphaFoldDB" id="A0A671TRD8"/>
<dbReference type="SUPFAM" id="SSF49842">
    <property type="entry name" value="TNF-like"/>
    <property type="match status" value="1"/>
</dbReference>
<reference evidence="7" key="1">
    <citation type="submission" date="2021-04" db="EMBL/GenBank/DDBJ databases">
        <authorList>
            <consortium name="Wellcome Sanger Institute Data Sharing"/>
        </authorList>
    </citation>
    <scope>NUCLEOTIDE SEQUENCE [LARGE SCALE GENOMIC DNA]</scope>
</reference>
<dbReference type="GO" id="GO:0005125">
    <property type="term" value="F:cytokine activity"/>
    <property type="evidence" value="ECO:0007669"/>
    <property type="project" value="UniProtKB-KW"/>
</dbReference>
<dbReference type="Gene3D" id="2.60.120.40">
    <property type="match status" value="1"/>
</dbReference>
<keyword evidence="4 5" id="KW-0472">Membrane</keyword>
<reference evidence="7" key="2">
    <citation type="submission" date="2025-08" db="UniProtKB">
        <authorList>
            <consortium name="Ensembl"/>
        </authorList>
    </citation>
    <scope>IDENTIFICATION</scope>
</reference>
<dbReference type="Proteomes" id="UP000472265">
    <property type="component" value="Chromosome 8"/>
</dbReference>
<dbReference type="Ensembl" id="ENSSAUT00010004130.1">
    <property type="protein sequence ID" value="ENSSAUP00010003820.1"/>
    <property type="gene ID" value="ENSSAUG00010002004.1"/>
</dbReference>
<dbReference type="GO" id="GO:0016020">
    <property type="term" value="C:membrane"/>
    <property type="evidence" value="ECO:0007669"/>
    <property type="project" value="UniProtKB-SubCell"/>
</dbReference>
<sequence length="270" mass="30556">YINATFITLISVFVDSQADYTNLPSRKKRRWPTTTQKIIFLLVGLNMLGLFVERWLIHKLQEKMEEISLCMSHSVCQNLSEPQESVQQVNVGSQVRLDVCWKSSEILTAQPSLNPTEPVQQKPFAHLTGVNMPEGENYRPKVQWRSSGEECVLSNMGYNNGQLLVQKTGHYYIYAKVTANAAEECSLIMHKVLKVALVYDKPIELMKSKSYRCPKPPPEISSEDGENLWNSFLAGIFELQSGDEIFVTLENVQIQPGSTESFMGAFMISP</sequence>
<keyword evidence="8" id="KW-1185">Reference proteome</keyword>
<dbReference type="InterPro" id="IPR008983">
    <property type="entry name" value="Tumour_necrosis_fac-like_dom"/>
</dbReference>
<keyword evidence="5" id="KW-1133">Transmembrane helix</keyword>
<name>A0A671TRD8_SPAAU</name>
<dbReference type="PROSITE" id="PS50049">
    <property type="entry name" value="THD_2"/>
    <property type="match status" value="1"/>
</dbReference>
<dbReference type="OMA" id="QREGHYY"/>
<dbReference type="Pfam" id="PF00229">
    <property type="entry name" value="TNF"/>
    <property type="match status" value="1"/>
</dbReference>
<dbReference type="SMART" id="SM00207">
    <property type="entry name" value="TNF"/>
    <property type="match status" value="1"/>
</dbReference>
<feature type="domain" description="THD" evidence="6">
    <location>
        <begin position="123"/>
        <end position="268"/>
    </location>
</feature>
<dbReference type="GO" id="GO:0005615">
    <property type="term" value="C:extracellular space"/>
    <property type="evidence" value="ECO:0007669"/>
    <property type="project" value="UniProtKB-KW"/>
</dbReference>
<evidence type="ECO:0000256" key="4">
    <source>
        <dbReference type="ARBA" id="ARBA00023136"/>
    </source>
</evidence>
<protein>
    <recommendedName>
        <fullName evidence="6">THD domain-containing protein</fullName>
    </recommendedName>
</protein>
<dbReference type="CDD" id="cd00184">
    <property type="entry name" value="TNF"/>
    <property type="match status" value="1"/>
</dbReference>